<organism evidence="1 2">
    <name type="scientific">Daphnia pulex</name>
    <name type="common">Water flea</name>
    <dbReference type="NCBI Taxonomy" id="6669"/>
    <lineage>
        <taxon>Eukaryota</taxon>
        <taxon>Metazoa</taxon>
        <taxon>Ecdysozoa</taxon>
        <taxon>Arthropoda</taxon>
        <taxon>Crustacea</taxon>
        <taxon>Branchiopoda</taxon>
        <taxon>Diplostraca</taxon>
        <taxon>Cladocera</taxon>
        <taxon>Anomopoda</taxon>
        <taxon>Daphniidae</taxon>
        <taxon>Daphnia</taxon>
    </lineage>
</organism>
<proteinExistence type="predicted"/>
<dbReference type="InParanoid" id="E9GTG8"/>
<reference evidence="1 2" key="1">
    <citation type="journal article" date="2011" name="Science">
        <title>The ecoresponsive genome of Daphnia pulex.</title>
        <authorList>
            <person name="Colbourne J.K."/>
            <person name="Pfrender M.E."/>
            <person name="Gilbert D."/>
            <person name="Thomas W.K."/>
            <person name="Tucker A."/>
            <person name="Oakley T.H."/>
            <person name="Tokishita S."/>
            <person name="Aerts A."/>
            <person name="Arnold G.J."/>
            <person name="Basu M.K."/>
            <person name="Bauer D.J."/>
            <person name="Caceres C.E."/>
            <person name="Carmel L."/>
            <person name="Casola C."/>
            <person name="Choi J.H."/>
            <person name="Detter J.C."/>
            <person name="Dong Q."/>
            <person name="Dusheyko S."/>
            <person name="Eads B.D."/>
            <person name="Frohlich T."/>
            <person name="Geiler-Samerotte K.A."/>
            <person name="Gerlach D."/>
            <person name="Hatcher P."/>
            <person name="Jogdeo S."/>
            <person name="Krijgsveld J."/>
            <person name="Kriventseva E.V."/>
            <person name="Kultz D."/>
            <person name="Laforsch C."/>
            <person name="Lindquist E."/>
            <person name="Lopez J."/>
            <person name="Manak J.R."/>
            <person name="Muller J."/>
            <person name="Pangilinan J."/>
            <person name="Patwardhan R.P."/>
            <person name="Pitluck S."/>
            <person name="Pritham E.J."/>
            <person name="Rechtsteiner A."/>
            <person name="Rho M."/>
            <person name="Rogozin I.B."/>
            <person name="Sakarya O."/>
            <person name="Salamov A."/>
            <person name="Schaack S."/>
            <person name="Shapiro H."/>
            <person name="Shiga Y."/>
            <person name="Skalitzky C."/>
            <person name="Smith Z."/>
            <person name="Souvorov A."/>
            <person name="Sung W."/>
            <person name="Tang Z."/>
            <person name="Tsuchiya D."/>
            <person name="Tu H."/>
            <person name="Vos H."/>
            <person name="Wang M."/>
            <person name="Wolf Y.I."/>
            <person name="Yamagata H."/>
            <person name="Yamada T."/>
            <person name="Ye Y."/>
            <person name="Shaw J.R."/>
            <person name="Andrews J."/>
            <person name="Crease T.J."/>
            <person name="Tang H."/>
            <person name="Lucas S.M."/>
            <person name="Robertson H.M."/>
            <person name="Bork P."/>
            <person name="Koonin E.V."/>
            <person name="Zdobnov E.M."/>
            <person name="Grigoriev I.V."/>
            <person name="Lynch M."/>
            <person name="Boore J.L."/>
        </authorList>
    </citation>
    <scope>NUCLEOTIDE SEQUENCE [LARGE SCALE GENOMIC DNA]</scope>
</reference>
<dbReference type="Proteomes" id="UP000000305">
    <property type="component" value="Unassembled WGS sequence"/>
</dbReference>
<keyword evidence="2" id="KW-1185">Reference proteome</keyword>
<name>E9GTG8_DAPPU</name>
<dbReference type="KEGG" id="dpx:DAPPUDRAFT_247985"/>
<dbReference type="EMBL" id="GL732564">
    <property type="protein sequence ID" value="EFX77218.1"/>
    <property type="molecule type" value="Genomic_DNA"/>
</dbReference>
<protein>
    <submittedName>
        <fullName evidence="1">Uncharacterized protein</fullName>
    </submittedName>
</protein>
<sequence length="169" mass="19040">MSNRAYTYAHMNNTWEELGGTSFKCRGYGCARSSSTKSRASNKRKQLVEMTKHFDFPFDHILNESRNFDQHRGQVKCCNETPVRIRGFYILACNHYAGVGARITFNRTIGAILGTHPAAVAANRRGKKVLRYSAQPLCAELREAQKRYLYDWNSVGLAAPDSLAGNCIK</sequence>
<accession>E9GTG8</accession>
<gene>
    <name evidence="1" type="ORF">DAPPUDRAFT_247985</name>
</gene>
<evidence type="ECO:0000313" key="2">
    <source>
        <dbReference type="Proteomes" id="UP000000305"/>
    </source>
</evidence>
<dbReference type="HOGENOM" id="CLU_1580110_0_0_1"/>
<dbReference type="AlphaFoldDB" id="E9GTG8"/>
<evidence type="ECO:0000313" key="1">
    <source>
        <dbReference type="EMBL" id="EFX77218.1"/>
    </source>
</evidence>